<comment type="caution">
    <text evidence="4">The sequence shown here is derived from an EMBL/GenBank/DDBJ whole genome shotgun (WGS) entry which is preliminary data.</text>
</comment>
<dbReference type="SUPFAM" id="SSF52540">
    <property type="entry name" value="P-loop containing nucleoside triphosphate hydrolases"/>
    <property type="match status" value="1"/>
</dbReference>
<protein>
    <submittedName>
        <fullName evidence="4">Sigma 54-interacting transcriptional regulator</fullName>
    </submittedName>
</protein>
<dbReference type="InterPro" id="IPR025662">
    <property type="entry name" value="Sigma_54_int_dom_ATP-bd_1"/>
</dbReference>
<dbReference type="InterPro" id="IPR058031">
    <property type="entry name" value="AAA_lid_NorR"/>
</dbReference>
<dbReference type="InterPro" id="IPR003593">
    <property type="entry name" value="AAA+_ATPase"/>
</dbReference>
<accession>A0A9D1SU94</accession>
<proteinExistence type="predicted"/>
<dbReference type="InterPro" id="IPR027417">
    <property type="entry name" value="P-loop_NTPase"/>
</dbReference>
<reference evidence="4" key="2">
    <citation type="journal article" date="2021" name="PeerJ">
        <title>Extensive microbial diversity within the chicken gut microbiome revealed by metagenomics and culture.</title>
        <authorList>
            <person name="Gilroy R."/>
            <person name="Ravi A."/>
            <person name="Getino M."/>
            <person name="Pursley I."/>
            <person name="Horton D.L."/>
            <person name="Alikhan N.F."/>
            <person name="Baker D."/>
            <person name="Gharbi K."/>
            <person name="Hall N."/>
            <person name="Watson M."/>
            <person name="Adriaenssens E.M."/>
            <person name="Foster-Nyarko E."/>
            <person name="Jarju S."/>
            <person name="Secka A."/>
            <person name="Antonio M."/>
            <person name="Oren A."/>
            <person name="Chaudhuri R.R."/>
            <person name="La Ragione R."/>
            <person name="Hildebrand F."/>
            <person name="Pallen M.J."/>
        </authorList>
    </citation>
    <scope>NUCLEOTIDE SEQUENCE</scope>
    <source>
        <strain evidence="4">ChiSjej4B22-8349</strain>
    </source>
</reference>
<dbReference type="InterPro" id="IPR002078">
    <property type="entry name" value="Sigma_54_int"/>
</dbReference>
<dbReference type="EMBL" id="DVOB01000057">
    <property type="protein sequence ID" value="HIU95575.1"/>
    <property type="molecule type" value="Genomic_DNA"/>
</dbReference>
<dbReference type="PROSITE" id="PS00676">
    <property type="entry name" value="SIGMA54_INTERACT_2"/>
    <property type="match status" value="1"/>
</dbReference>
<dbReference type="PROSITE" id="PS50045">
    <property type="entry name" value="SIGMA54_INTERACT_4"/>
    <property type="match status" value="1"/>
</dbReference>
<sequence length="479" mass="53663">MSLTIISDTVQQVAVAITAALELETEIVDERLMIIGGTGRYKEKIGSYEENGDMESHLVYSECLKNGNEYINFSPENDDFYDAREGELAEICYPIKADGSVLGLIGLIAFTEEQRNVMIHKTLELRTFLRSMADLIAGKYIVSQSNISLQNTVSSLLASQDTASFENILGSSRAMEEVRKRAKQVASSNSTILITGESGTGKDLLARSIHQESVRREKPFVSVNCAAIPEMLLESELFGYEKGAFTGAARNGKLGKFQLADEGTLFLDEIGDMPIHLQVKLLSCLQSRQVDPIGAIRPVDVDVRIIAATNKDLEEMIRRKQFREDLYFRLNVIPIHIPPLRERPEDLELIIERVIDKFSRAMGKRIDGIEKDAMHILLSYRWPGNVREVENAIEYAINMEESGVIRAGSLPDKITGAKHLRRDVGSRSLKGQLESVERDILLESLKRNGSSLEGKRRAAKELEISESTLYRRMRALGIR</sequence>
<dbReference type="CDD" id="cd00009">
    <property type="entry name" value="AAA"/>
    <property type="match status" value="1"/>
</dbReference>
<gene>
    <name evidence="4" type="ORF">IAD25_02560</name>
</gene>
<dbReference type="SMART" id="SM00382">
    <property type="entry name" value="AAA"/>
    <property type="match status" value="1"/>
</dbReference>
<dbReference type="FunFam" id="3.40.50.300:FF:000006">
    <property type="entry name" value="DNA-binding transcriptional regulator NtrC"/>
    <property type="match status" value="1"/>
</dbReference>
<feature type="domain" description="Sigma-54 factor interaction" evidence="3">
    <location>
        <begin position="168"/>
        <end position="398"/>
    </location>
</feature>
<dbReference type="Pfam" id="PF25601">
    <property type="entry name" value="AAA_lid_14"/>
    <property type="match status" value="1"/>
</dbReference>
<dbReference type="InterPro" id="IPR025943">
    <property type="entry name" value="Sigma_54_int_dom_ATP-bd_2"/>
</dbReference>
<dbReference type="Gene3D" id="3.40.50.300">
    <property type="entry name" value="P-loop containing nucleotide triphosphate hydrolases"/>
    <property type="match status" value="1"/>
</dbReference>
<evidence type="ECO:0000313" key="5">
    <source>
        <dbReference type="Proteomes" id="UP000824130"/>
    </source>
</evidence>
<evidence type="ECO:0000256" key="2">
    <source>
        <dbReference type="ARBA" id="ARBA00022840"/>
    </source>
</evidence>
<evidence type="ECO:0000313" key="4">
    <source>
        <dbReference type="EMBL" id="HIU95575.1"/>
    </source>
</evidence>
<dbReference type="GO" id="GO:0006355">
    <property type="term" value="P:regulation of DNA-templated transcription"/>
    <property type="evidence" value="ECO:0007669"/>
    <property type="project" value="InterPro"/>
</dbReference>
<dbReference type="Pfam" id="PF00158">
    <property type="entry name" value="Sigma54_activat"/>
    <property type="match status" value="1"/>
</dbReference>
<dbReference type="Gene3D" id="1.10.10.60">
    <property type="entry name" value="Homeodomain-like"/>
    <property type="match status" value="1"/>
</dbReference>
<dbReference type="AlphaFoldDB" id="A0A9D1SU94"/>
<dbReference type="InterPro" id="IPR009057">
    <property type="entry name" value="Homeodomain-like_sf"/>
</dbReference>
<dbReference type="PROSITE" id="PS00675">
    <property type="entry name" value="SIGMA54_INTERACT_1"/>
    <property type="match status" value="1"/>
</dbReference>
<dbReference type="GO" id="GO:0005524">
    <property type="term" value="F:ATP binding"/>
    <property type="evidence" value="ECO:0007669"/>
    <property type="project" value="UniProtKB-KW"/>
</dbReference>
<name>A0A9D1SU94_9FIRM</name>
<evidence type="ECO:0000256" key="1">
    <source>
        <dbReference type="ARBA" id="ARBA00022741"/>
    </source>
</evidence>
<keyword evidence="2" id="KW-0067">ATP-binding</keyword>
<evidence type="ECO:0000259" key="3">
    <source>
        <dbReference type="PROSITE" id="PS50045"/>
    </source>
</evidence>
<dbReference type="Proteomes" id="UP000824130">
    <property type="component" value="Unassembled WGS sequence"/>
</dbReference>
<dbReference type="PANTHER" id="PTHR32071">
    <property type="entry name" value="TRANSCRIPTIONAL REGULATORY PROTEIN"/>
    <property type="match status" value="1"/>
</dbReference>
<dbReference type="SUPFAM" id="SSF46689">
    <property type="entry name" value="Homeodomain-like"/>
    <property type="match status" value="1"/>
</dbReference>
<dbReference type="Gene3D" id="1.10.8.60">
    <property type="match status" value="1"/>
</dbReference>
<reference evidence="4" key="1">
    <citation type="submission" date="2020-10" db="EMBL/GenBank/DDBJ databases">
        <authorList>
            <person name="Gilroy R."/>
        </authorList>
    </citation>
    <scope>NUCLEOTIDE SEQUENCE</scope>
    <source>
        <strain evidence="4">ChiSjej4B22-8349</strain>
    </source>
</reference>
<dbReference type="PANTHER" id="PTHR32071:SF57">
    <property type="entry name" value="C4-DICARBOXYLATE TRANSPORT TRANSCRIPTIONAL REGULATORY PROTEIN DCTD"/>
    <property type="match status" value="1"/>
</dbReference>
<keyword evidence="1" id="KW-0547">Nucleotide-binding</keyword>
<organism evidence="4 5">
    <name type="scientific">Candidatus Allocopromorpha excrementipullorum</name>
    <dbReference type="NCBI Taxonomy" id="2840743"/>
    <lineage>
        <taxon>Bacteria</taxon>
        <taxon>Bacillati</taxon>
        <taxon>Bacillota</taxon>
        <taxon>Clostridia</taxon>
        <taxon>Eubacteriales</taxon>
        <taxon>Eubacteriaceae</taxon>
        <taxon>Eubacteriaceae incertae sedis</taxon>
        <taxon>Candidatus Allocopromorpha</taxon>
    </lineage>
</organism>